<evidence type="ECO:0000313" key="1">
    <source>
        <dbReference type="EMBL" id="PIO65638.1"/>
    </source>
</evidence>
<protein>
    <submittedName>
        <fullName evidence="1">Uncharacterized protein</fullName>
    </submittedName>
</protein>
<keyword evidence="2" id="KW-1185">Reference proteome</keyword>
<sequence>MHLISSGVTFPVANSRQEKRVTSTSTSIIVTESPCQTASTKDHEGALIVDMCRKVQQCWRSI</sequence>
<reference evidence="1 2" key="1">
    <citation type="submission" date="2015-09" db="EMBL/GenBank/DDBJ databases">
        <title>Draft genome of the parasitic nematode Teladorsagia circumcincta isolate WARC Sus (inbred).</title>
        <authorList>
            <person name="Mitreva M."/>
        </authorList>
    </citation>
    <scope>NUCLEOTIDE SEQUENCE [LARGE SCALE GENOMIC DNA]</scope>
    <source>
        <strain evidence="1 2">S</strain>
    </source>
</reference>
<dbReference type="EMBL" id="KZ348850">
    <property type="protein sequence ID" value="PIO65638.1"/>
    <property type="molecule type" value="Genomic_DNA"/>
</dbReference>
<dbReference type="Proteomes" id="UP000230423">
    <property type="component" value="Unassembled WGS sequence"/>
</dbReference>
<name>A0A2G9U635_TELCI</name>
<dbReference type="AlphaFoldDB" id="A0A2G9U635"/>
<evidence type="ECO:0000313" key="2">
    <source>
        <dbReference type="Proteomes" id="UP000230423"/>
    </source>
</evidence>
<organism evidence="1 2">
    <name type="scientific">Teladorsagia circumcincta</name>
    <name type="common">Brown stomach worm</name>
    <name type="synonym">Ostertagia circumcincta</name>
    <dbReference type="NCBI Taxonomy" id="45464"/>
    <lineage>
        <taxon>Eukaryota</taxon>
        <taxon>Metazoa</taxon>
        <taxon>Ecdysozoa</taxon>
        <taxon>Nematoda</taxon>
        <taxon>Chromadorea</taxon>
        <taxon>Rhabditida</taxon>
        <taxon>Rhabditina</taxon>
        <taxon>Rhabditomorpha</taxon>
        <taxon>Strongyloidea</taxon>
        <taxon>Trichostrongylidae</taxon>
        <taxon>Teladorsagia</taxon>
    </lineage>
</organism>
<gene>
    <name evidence="1" type="ORF">TELCIR_12676</name>
</gene>
<proteinExistence type="predicted"/>
<accession>A0A2G9U635</accession>